<comment type="caution">
    <text evidence="3">The sequence shown here is derived from an EMBL/GenBank/DDBJ whole genome shotgun (WGS) entry which is preliminary data.</text>
</comment>
<proteinExistence type="predicted"/>
<gene>
    <name evidence="3" type="ORF">H9982_06735</name>
</gene>
<reference evidence="3" key="1">
    <citation type="journal article" date="2021" name="PeerJ">
        <title>Extensive microbial diversity within the chicken gut microbiome revealed by metagenomics and culture.</title>
        <authorList>
            <person name="Gilroy R."/>
            <person name="Ravi A."/>
            <person name="Getino M."/>
            <person name="Pursley I."/>
            <person name="Horton D.L."/>
            <person name="Alikhan N.F."/>
            <person name="Baker D."/>
            <person name="Gharbi K."/>
            <person name="Hall N."/>
            <person name="Watson M."/>
            <person name="Adriaenssens E.M."/>
            <person name="Foster-Nyarko E."/>
            <person name="Jarju S."/>
            <person name="Secka A."/>
            <person name="Antonio M."/>
            <person name="Oren A."/>
            <person name="Chaudhuri R.R."/>
            <person name="La Ragione R."/>
            <person name="Hildebrand F."/>
            <person name="Pallen M.J."/>
        </authorList>
    </citation>
    <scope>NUCLEOTIDE SEQUENCE</scope>
    <source>
        <strain evidence="3">ChiHjej12B11-16260</strain>
    </source>
</reference>
<feature type="domain" description="HTH merR-type" evidence="2">
    <location>
        <begin position="14"/>
        <end position="84"/>
    </location>
</feature>
<dbReference type="GO" id="GO:0003677">
    <property type="term" value="F:DNA binding"/>
    <property type="evidence" value="ECO:0007669"/>
    <property type="project" value="UniProtKB-KW"/>
</dbReference>
<reference evidence="3" key="2">
    <citation type="submission" date="2021-04" db="EMBL/GenBank/DDBJ databases">
        <authorList>
            <person name="Gilroy R."/>
        </authorList>
    </citation>
    <scope>NUCLEOTIDE SEQUENCE</scope>
    <source>
        <strain evidence="3">ChiHjej12B11-16260</strain>
    </source>
</reference>
<dbReference type="PROSITE" id="PS50937">
    <property type="entry name" value="HTH_MERR_2"/>
    <property type="match status" value="1"/>
</dbReference>
<evidence type="ECO:0000313" key="3">
    <source>
        <dbReference type="EMBL" id="HIX45901.1"/>
    </source>
</evidence>
<dbReference type="EMBL" id="DXFB01000171">
    <property type="protein sequence ID" value="HIX45901.1"/>
    <property type="molecule type" value="Genomic_DNA"/>
</dbReference>
<dbReference type="SUPFAM" id="SSF46955">
    <property type="entry name" value="Putative DNA-binding domain"/>
    <property type="match status" value="1"/>
</dbReference>
<dbReference type="InterPro" id="IPR009061">
    <property type="entry name" value="DNA-bd_dom_put_sf"/>
</dbReference>
<sequence length="120" mass="14133">MEKKNDEGRDAKMFYSITEVAQILNIPASTLRYWEKELPSVNPRKSKGGTRKYTAEDIQELRLIYRLVKQEGHTIEGTKKRLQRRRLPEMKKQDALDRLYAVRSELMGIIDELDKIIPNE</sequence>
<dbReference type="Proteomes" id="UP000824246">
    <property type="component" value="Unassembled WGS sequence"/>
</dbReference>
<protein>
    <submittedName>
        <fullName evidence="3">MerR family transcriptional regulator</fullName>
    </submittedName>
</protein>
<evidence type="ECO:0000313" key="4">
    <source>
        <dbReference type="Proteomes" id="UP000824246"/>
    </source>
</evidence>
<evidence type="ECO:0000256" key="1">
    <source>
        <dbReference type="ARBA" id="ARBA00023125"/>
    </source>
</evidence>
<dbReference type="AlphaFoldDB" id="A0A9D1VS79"/>
<name>A0A9D1VS79_9BACT</name>
<dbReference type="Pfam" id="PF13411">
    <property type="entry name" value="MerR_1"/>
    <property type="match status" value="1"/>
</dbReference>
<keyword evidence="1" id="KW-0238">DNA-binding</keyword>
<organism evidence="3 4">
    <name type="scientific">Candidatus Barnesiella excrementipullorum</name>
    <dbReference type="NCBI Taxonomy" id="2838479"/>
    <lineage>
        <taxon>Bacteria</taxon>
        <taxon>Pseudomonadati</taxon>
        <taxon>Bacteroidota</taxon>
        <taxon>Bacteroidia</taxon>
        <taxon>Bacteroidales</taxon>
        <taxon>Barnesiellaceae</taxon>
        <taxon>Barnesiella</taxon>
    </lineage>
</organism>
<dbReference type="SMART" id="SM00422">
    <property type="entry name" value="HTH_MERR"/>
    <property type="match status" value="1"/>
</dbReference>
<accession>A0A9D1VS79</accession>
<dbReference type="GO" id="GO:0003700">
    <property type="term" value="F:DNA-binding transcription factor activity"/>
    <property type="evidence" value="ECO:0007669"/>
    <property type="project" value="InterPro"/>
</dbReference>
<dbReference type="CDD" id="cd04765">
    <property type="entry name" value="HTH_MlrA-like_sg2"/>
    <property type="match status" value="1"/>
</dbReference>
<evidence type="ECO:0000259" key="2">
    <source>
        <dbReference type="PROSITE" id="PS50937"/>
    </source>
</evidence>
<dbReference type="InterPro" id="IPR000551">
    <property type="entry name" value="MerR-type_HTH_dom"/>
</dbReference>
<dbReference type="PANTHER" id="PTHR30204:SF15">
    <property type="entry name" value="BLL5018 PROTEIN"/>
    <property type="match status" value="1"/>
</dbReference>
<dbReference type="InterPro" id="IPR047057">
    <property type="entry name" value="MerR_fam"/>
</dbReference>
<dbReference type="Gene3D" id="1.10.1660.10">
    <property type="match status" value="1"/>
</dbReference>
<dbReference type="PANTHER" id="PTHR30204">
    <property type="entry name" value="REDOX-CYCLING DRUG-SENSING TRANSCRIPTIONAL ACTIVATOR SOXR"/>
    <property type="match status" value="1"/>
</dbReference>